<comment type="caution">
    <text evidence="2">The sequence shown here is derived from an EMBL/GenBank/DDBJ whole genome shotgun (WGS) entry which is preliminary data.</text>
</comment>
<dbReference type="AlphaFoldDB" id="A0AAN5D393"/>
<proteinExistence type="predicted"/>
<evidence type="ECO:0000313" key="2">
    <source>
        <dbReference type="EMBL" id="GMR55564.1"/>
    </source>
</evidence>
<keyword evidence="3" id="KW-1185">Reference proteome</keyword>
<dbReference type="EMBL" id="BTRK01000005">
    <property type="protein sequence ID" value="GMR55564.1"/>
    <property type="molecule type" value="Genomic_DNA"/>
</dbReference>
<keyword evidence="1" id="KW-0732">Signal</keyword>
<protein>
    <submittedName>
        <fullName evidence="2">Uncharacterized protein</fullName>
    </submittedName>
</protein>
<dbReference type="Proteomes" id="UP001328107">
    <property type="component" value="Unassembled WGS sequence"/>
</dbReference>
<feature type="non-terminal residue" evidence="2">
    <location>
        <position position="97"/>
    </location>
</feature>
<feature type="signal peptide" evidence="1">
    <location>
        <begin position="1"/>
        <end position="17"/>
    </location>
</feature>
<sequence length="97" mass="9911">MICRLLVLSLLLHVARSCVPVRPGEDMLCPSVPEAASATGYGKKPFNTVNAAGTKTLSCDAPAKLIKVGSGAPMGLPVGSKLICIANSGKFVINDGT</sequence>
<reference evidence="3" key="1">
    <citation type="submission" date="2022-10" db="EMBL/GenBank/DDBJ databases">
        <title>Genome assembly of Pristionchus species.</title>
        <authorList>
            <person name="Yoshida K."/>
            <person name="Sommer R.J."/>
        </authorList>
    </citation>
    <scope>NUCLEOTIDE SEQUENCE [LARGE SCALE GENOMIC DNA]</scope>
    <source>
        <strain evidence="3">RS5460</strain>
    </source>
</reference>
<accession>A0AAN5D393</accession>
<evidence type="ECO:0000313" key="3">
    <source>
        <dbReference type="Proteomes" id="UP001328107"/>
    </source>
</evidence>
<evidence type="ECO:0000256" key="1">
    <source>
        <dbReference type="SAM" id="SignalP"/>
    </source>
</evidence>
<organism evidence="2 3">
    <name type="scientific">Pristionchus mayeri</name>
    <dbReference type="NCBI Taxonomy" id="1317129"/>
    <lineage>
        <taxon>Eukaryota</taxon>
        <taxon>Metazoa</taxon>
        <taxon>Ecdysozoa</taxon>
        <taxon>Nematoda</taxon>
        <taxon>Chromadorea</taxon>
        <taxon>Rhabditida</taxon>
        <taxon>Rhabditina</taxon>
        <taxon>Diplogasteromorpha</taxon>
        <taxon>Diplogasteroidea</taxon>
        <taxon>Neodiplogasteridae</taxon>
        <taxon>Pristionchus</taxon>
    </lineage>
</organism>
<feature type="chain" id="PRO_5042954846" evidence="1">
    <location>
        <begin position="18"/>
        <end position="97"/>
    </location>
</feature>
<gene>
    <name evidence="2" type="ORF">PMAYCL1PPCAC_25759</name>
</gene>
<name>A0AAN5D393_9BILA</name>